<feature type="compositionally biased region" description="Polar residues" evidence="1">
    <location>
        <begin position="33"/>
        <end position="44"/>
    </location>
</feature>
<dbReference type="EMBL" id="BKCJ010002126">
    <property type="protein sequence ID" value="GEU46445.1"/>
    <property type="molecule type" value="Genomic_DNA"/>
</dbReference>
<dbReference type="Gene3D" id="3.10.10.10">
    <property type="entry name" value="HIV Type 1 Reverse Transcriptase, subunit A, domain 1"/>
    <property type="match status" value="1"/>
</dbReference>
<comment type="caution">
    <text evidence="3">The sequence shown here is derived from an EMBL/GenBank/DDBJ whole genome shotgun (WGS) entry which is preliminary data.</text>
</comment>
<dbReference type="InterPro" id="IPR043502">
    <property type="entry name" value="DNA/RNA_pol_sf"/>
</dbReference>
<reference evidence="3" key="1">
    <citation type="journal article" date="2019" name="Sci. Rep.">
        <title>Draft genome of Tanacetum cinerariifolium, the natural source of mosquito coil.</title>
        <authorList>
            <person name="Yamashiro T."/>
            <person name="Shiraishi A."/>
            <person name="Satake H."/>
            <person name="Nakayama K."/>
        </authorList>
    </citation>
    <scope>NUCLEOTIDE SEQUENCE</scope>
</reference>
<dbReference type="PANTHER" id="PTHR24559">
    <property type="entry name" value="TRANSPOSON TY3-I GAG-POL POLYPROTEIN"/>
    <property type="match status" value="1"/>
</dbReference>
<feature type="region of interest" description="Disordered" evidence="1">
    <location>
        <begin position="1"/>
        <end position="86"/>
    </location>
</feature>
<dbReference type="Pfam" id="PF00078">
    <property type="entry name" value="RVT_1"/>
    <property type="match status" value="1"/>
</dbReference>
<gene>
    <name evidence="3" type="ORF">Tci_018423</name>
</gene>
<evidence type="ECO:0000313" key="3">
    <source>
        <dbReference type="EMBL" id="GEU46445.1"/>
    </source>
</evidence>
<dbReference type="InterPro" id="IPR000477">
    <property type="entry name" value="RT_dom"/>
</dbReference>
<feature type="compositionally biased region" description="Basic and acidic residues" evidence="1">
    <location>
        <begin position="50"/>
        <end position="64"/>
    </location>
</feature>
<dbReference type="AlphaFoldDB" id="A0A6L2KEP0"/>
<protein>
    <submittedName>
        <fullName evidence="3">Transposon Ty3-G Gag-Pol polyprotein</fullName>
    </submittedName>
</protein>
<dbReference type="InterPro" id="IPR043128">
    <property type="entry name" value="Rev_trsase/Diguanyl_cyclase"/>
</dbReference>
<name>A0A6L2KEP0_TANCI</name>
<dbReference type="InterPro" id="IPR053134">
    <property type="entry name" value="RNA-dir_DNA_polymerase"/>
</dbReference>
<accession>A0A6L2KEP0</accession>
<feature type="compositionally biased region" description="Polar residues" evidence="1">
    <location>
        <begin position="65"/>
        <end position="81"/>
    </location>
</feature>
<evidence type="ECO:0000256" key="1">
    <source>
        <dbReference type="SAM" id="MobiDB-lite"/>
    </source>
</evidence>
<dbReference type="PANTHER" id="PTHR24559:SF444">
    <property type="entry name" value="REVERSE TRANSCRIPTASE DOMAIN-CONTAINING PROTEIN"/>
    <property type="match status" value="1"/>
</dbReference>
<dbReference type="CDD" id="cd01647">
    <property type="entry name" value="RT_LTR"/>
    <property type="match status" value="1"/>
</dbReference>
<dbReference type="Gene3D" id="3.30.70.270">
    <property type="match status" value="1"/>
</dbReference>
<feature type="domain" description="Reverse transcriptase" evidence="2">
    <location>
        <begin position="318"/>
        <end position="419"/>
    </location>
</feature>
<sequence>MGQTKKEQPLGSAWNNSEAVRGSGHRSKERGTTTRVSLEQQWNGSWIRPVKRDDPGGQTKEEQPLRSTYNNSGSVRGSGQVVNRDDPAQSLNDLVYELVNTTVDTIRQYLLSKMLESSVARRDRNLKGGMRGNSQFSRVTKIEFPKFGGEDVRDCVSVSGLNSEIELVVRMHRPRTIVEVYGLCKLEEAKVNAFRQKSKPPILPTPCGQVFSLEVLGDNSIELVDSELEEDVLELEEIIEYSPHISLYAINAGESKDVHGVIFKLLNHYLYVFAIPTTLPPIRPCGHRIPLKEGTIPINSRPYIHTPTQKDAIEVMVRELLDTEYFTKLDLKYGYHQIRMNSADMEKTALKTHEGHYEFMVMSFGLINAPSTFQALMNSVFKEYLRKFVLVFFDDILVYSPTLETHVKHLEILVVVIQECKPLSKESLDYVIERSLDNKLKFLWQFTRLSKYAHFVPLSHPFIAAHIAQVFLDSVCKLHGLPNVTVSDKDKSDGQTEVVNMCLECYLGCMSGEKPKSWSKWVRLAE</sequence>
<proteinExistence type="predicted"/>
<evidence type="ECO:0000259" key="2">
    <source>
        <dbReference type="Pfam" id="PF00078"/>
    </source>
</evidence>
<dbReference type="SUPFAM" id="SSF56672">
    <property type="entry name" value="DNA/RNA polymerases"/>
    <property type="match status" value="1"/>
</dbReference>
<organism evidence="3">
    <name type="scientific">Tanacetum cinerariifolium</name>
    <name type="common">Dalmatian daisy</name>
    <name type="synonym">Chrysanthemum cinerariifolium</name>
    <dbReference type="NCBI Taxonomy" id="118510"/>
    <lineage>
        <taxon>Eukaryota</taxon>
        <taxon>Viridiplantae</taxon>
        <taxon>Streptophyta</taxon>
        <taxon>Embryophyta</taxon>
        <taxon>Tracheophyta</taxon>
        <taxon>Spermatophyta</taxon>
        <taxon>Magnoliopsida</taxon>
        <taxon>eudicotyledons</taxon>
        <taxon>Gunneridae</taxon>
        <taxon>Pentapetalae</taxon>
        <taxon>asterids</taxon>
        <taxon>campanulids</taxon>
        <taxon>Asterales</taxon>
        <taxon>Asteraceae</taxon>
        <taxon>Asteroideae</taxon>
        <taxon>Anthemideae</taxon>
        <taxon>Anthemidinae</taxon>
        <taxon>Tanacetum</taxon>
    </lineage>
</organism>